<dbReference type="InterPro" id="IPR036038">
    <property type="entry name" value="Aminotransferase-like"/>
</dbReference>
<dbReference type="Gene3D" id="3.30.470.10">
    <property type="match status" value="1"/>
</dbReference>
<organism evidence="18 19">
    <name type="scientific">Terriglobus roseus (strain DSM 18391 / NRRL B-41598 / KBS 63)</name>
    <dbReference type="NCBI Taxonomy" id="926566"/>
    <lineage>
        <taxon>Bacteria</taxon>
        <taxon>Pseudomonadati</taxon>
        <taxon>Acidobacteriota</taxon>
        <taxon>Terriglobia</taxon>
        <taxon>Terriglobales</taxon>
        <taxon>Acidobacteriaceae</taxon>
        <taxon>Terriglobus</taxon>
    </lineage>
</organism>
<protein>
    <recommendedName>
        <fullName evidence="17">Branched-chain-amino-acid aminotransferase</fullName>
        <shortName evidence="17">BCAT</shortName>
        <ecNumber evidence="17">2.6.1.42</ecNumber>
    </recommendedName>
</protein>
<evidence type="ECO:0000256" key="10">
    <source>
        <dbReference type="ARBA" id="ARBA00022898"/>
    </source>
</evidence>
<proteinExistence type="inferred from homology"/>
<evidence type="ECO:0000256" key="12">
    <source>
        <dbReference type="ARBA" id="ARBA00048212"/>
    </source>
</evidence>
<evidence type="ECO:0000313" key="18">
    <source>
        <dbReference type="EMBL" id="AFL87153.1"/>
    </source>
</evidence>
<dbReference type="FunFam" id="3.20.10.10:FF:000002">
    <property type="entry name" value="D-alanine aminotransferase"/>
    <property type="match status" value="1"/>
</dbReference>
<dbReference type="Proteomes" id="UP000006056">
    <property type="component" value="Chromosome"/>
</dbReference>
<comment type="pathway">
    <text evidence="4 17">Amino-acid biosynthesis; L-valine biosynthesis; L-valine from pyruvate: step 4/4.</text>
</comment>
<dbReference type="EMBL" id="CP003379">
    <property type="protein sequence ID" value="AFL87153.1"/>
    <property type="molecule type" value="Genomic_DNA"/>
</dbReference>
<dbReference type="GO" id="GO:0052656">
    <property type="term" value="F:L-isoleucine-2-oxoglutarate transaminase activity"/>
    <property type="evidence" value="ECO:0007669"/>
    <property type="project" value="RHEA"/>
</dbReference>
<dbReference type="InterPro" id="IPR043131">
    <property type="entry name" value="BCAT-like_N"/>
</dbReference>
<dbReference type="InterPro" id="IPR043132">
    <property type="entry name" value="BCAT-like_C"/>
</dbReference>
<dbReference type="InterPro" id="IPR050571">
    <property type="entry name" value="Class-IV_PLP-Dep_Aminotrnsfr"/>
</dbReference>
<dbReference type="InterPro" id="IPR018300">
    <property type="entry name" value="Aminotrans_IV_CS"/>
</dbReference>
<dbReference type="KEGG" id="trs:Terro_0821"/>
<dbReference type="GO" id="GO:0005829">
    <property type="term" value="C:cytosol"/>
    <property type="evidence" value="ECO:0007669"/>
    <property type="project" value="TreeGrafter"/>
</dbReference>
<comment type="catalytic activity">
    <reaction evidence="12 17">
        <text>L-valine + 2-oxoglutarate = 3-methyl-2-oxobutanoate + L-glutamate</text>
        <dbReference type="Rhea" id="RHEA:24813"/>
        <dbReference type="ChEBI" id="CHEBI:11851"/>
        <dbReference type="ChEBI" id="CHEBI:16810"/>
        <dbReference type="ChEBI" id="CHEBI:29985"/>
        <dbReference type="ChEBI" id="CHEBI:57762"/>
        <dbReference type="EC" id="2.6.1.42"/>
    </reaction>
</comment>
<dbReference type="GO" id="GO:0052655">
    <property type="term" value="F:L-valine-2-oxoglutarate transaminase activity"/>
    <property type="evidence" value="ECO:0007669"/>
    <property type="project" value="RHEA"/>
</dbReference>
<evidence type="ECO:0000256" key="5">
    <source>
        <dbReference type="ARBA" id="ARBA00005072"/>
    </source>
</evidence>
<evidence type="ECO:0000256" key="13">
    <source>
        <dbReference type="ARBA" id="ARBA00048798"/>
    </source>
</evidence>
<dbReference type="RefSeq" id="WP_014784722.1">
    <property type="nucleotide sequence ID" value="NC_018014.1"/>
</dbReference>
<evidence type="ECO:0000256" key="11">
    <source>
        <dbReference type="ARBA" id="ARBA00023304"/>
    </source>
</evidence>
<dbReference type="PATRIC" id="fig|926566.3.peg.808"/>
<dbReference type="CDD" id="cd01557">
    <property type="entry name" value="BCAT_beta_family"/>
    <property type="match status" value="1"/>
</dbReference>
<dbReference type="GO" id="GO:0052654">
    <property type="term" value="F:L-leucine-2-oxoglutarate transaminase activity"/>
    <property type="evidence" value="ECO:0007669"/>
    <property type="project" value="RHEA"/>
</dbReference>
<dbReference type="Pfam" id="PF01063">
    <property type="entry name" value="Aminotran_4"/>
    <property type="match status" value="1"/>
</dbReference>
<comment type="catalytic activity">
    <reaction evidence="13 17">
        <text>L-isoleucine + 2-oxoglutarate = (S)-3-methyl-2-oxopentanoate + L-glutamate</text>
        <dbReference type="Rhea" id="RHEA:24801"/>
        <dbReference type="ChEBI" id="CHEBI:16810"/>
        <dbReference type="ChEBI" id="CHEBI:29985"/>
        <dbReference type="ChEBI" id="CHEBI:35146"/>
        <dbReference type="ChEBI" id="CHEBI:58045"/>
        <dbReference type="EC" id="2.6.1.42"/>
    </reaction>
</comment>
<dbReference type="STRING" id="926566.Terro_0821"/>
<dbReference type="Gene3D" id="3.20.10.10">
    <property type="entry name" value="D-amino Acid Aminotransferase, subunit A, domain 2"/>
    <property type="match status" value="1"/>
</dbReference>
<dbReference type="GO" id="GO:0009097">
    <property type="term" value="P:isoleucine biosynthetic process"/>
    <property type="evidence" value="ECO:0007669"/>
    <property type="project" value="UniProtKB-UniPathway"/>
</dbReference>
<dbReference type="EC" id="2.6.1.42" evidence="17"/>
<evidence type="ECO:0000256" key="4">
    <source>
        <dbReference type="ARBA" id="ARBA00004931"/>
    </source>
</evidence>
<dbReference type="InterPro" id="IPR033939">
    <property type="entry name" value="BCAT_family"/>
</dbReference>
<dbReference type="InterPro" id="IPR005785">
    <property type="entry name" value="B_amino_transI"/>
</dbReference>
<dbReference type="PROSITE" id="PS00770">
    <property type="entry name" value="AA_TRANSFER_CLASS_4"/>
    <property type="match status" value="1"/>
</dbReference>
<dbReference type="UniPathway" id="UPA00049">
    <property type="reaction ID" value="UER00062"/>
</dbReference>
<dbReference type="PANTHER" id="PTHR42743:SF11">
    <property type="entry name" value="AMINODEOXYCHORISMATE LYASE"/>
    <property type="match status" value="1"/>
</dbReference>
<dbReference type="NCBIfam" id="NF005146">
    <property type="entry name" value="PRK06606.1"/>
    <property type="match status" value="1"/>
</dbReference>
<reference evidence="18 19" key="1">
    <citation type="submission" date="2012-06" db="EMBL/GenBank/DDBJ databases">
        <title>Complete genome of Terriglobus roseus DSM 18391.</title>
        <authorList>
            <consortium name="US DOE Joint Genome Institute (JGI-PGF)"/>
            <person name="Lucas S."/>
            <person name="Copeland A."/>
            <person name="Lapidus A."/>
            <person name="Glavina del Rio T."/>
            <person name="Dalin E."/>
            <person name="Tice H."/>
            <person name="Bruce D."/>
            <person name="Goodwin L."/>
            <person name="Pitluck S."/>
            <person name="Peters L."/>
            <person name="Mikhailova N."/>
            <person name="Munk A.C.C."/>
            <person name="Kyrpides N."/>
            <person name="Mavromatis K."/>
            <person name="Ivanova N."/>
            <person name="Brettin T."/>
            <person name="Detter J.C."/>
            <person name="Han C."/>
            <person name="Larimer F."/>
            <person name="Land M."/>
            <person name="Hauser L."/>
            <person name="Markowitz V."/>
            <person name="Cheng J.-F."/>
            <person name="Hugenholtz P."/>
            <person name="Woyke T."/>
            <person name="Wu D."/>
            <person name="Brambilla E."/>
            <person name="Klenk H.-P."/>
            <person name="Eisen J.A."/>
        </authorList>
    </citation>
    <scope>NUCLEOTIDE SEQUENCE [LARGE SCALE GENOMIC DNA]</scope>
    <source>
        <strain evidence="19">DSM 18391 / NRRL B-41598 / KBS 63</strain>
    </source>
</reference>
<dbReference type="GO" id="GO:0009098">
    <property type="term" value="P:L-leucine biosynthetic process"/>
    <property type="evidence" value="ECO:0007669"/>
    <property type="project" value="UniProtKB-UniPathway"/>
</dbReference>
<evidence type="ECO:0000256" key="17">
    <source>
        <dbReference type="RuleBase" id="RU364094"/>
    </source>
</evidence>
<name>I3ZD35_TERRK</name>
<comment type="pathway">
    <text evidence="3 17">Amino-acid biosynthesis; L-isoleucine biosynthesis; L-isoleucine from 2-oxobutanoate: step 4/4.</text>
</comment>
<evidence type="ECO:0000256" key="9">
    <source>
        <dbReference type="ARBA" id="ARBA00022679"/>
    </source>
</evidence>
<dbReference type="PANTHER" id="PTHR42743">
    <property type="entry name" value="AMINO-ACID AMINOTRANSFERASE"/>
    <property type="match status" value="1"/>
</dbReference>
<evidence type="ECO:0000256" key="3">
    <source>
        <dbReference type="ARBA" id="ARBA00004824"/>
    </source>
</evidence>
<sequence length="315" mass="34767">MPIQTTDKIWHNGSLIPWADANIHVMSHVVHYGSSVFEGIRAYTQGEKAGVFRLREHMQRFIDSARIYRMPLPYTLDQLMEAVVSVVETNGVAPCYIRPVAFRGYGEIGVNPLKSPVEIYIANFPWGKYMPGHQGADVCVSSWNRLAPNTMPSLAKAGANYMNSQLIRMEAEINGYAEGIALDRNGYLSEGSGENLFLVREGKLLTSPLANSVLNGITRASVIQIARELGIEVIEQAMPREMLYLCDEAFFTGTAAEVSHLRSVDRIVIGDGTMGPVTKQLHDEFFALVNGTTADRFGWLTPVNVKVEEAEAVTA</sequence>
<comment type="similarity">
    <text evidence="6 15">Belongs to the class-IV pyridoxal-phosphate-dependent aminotransferase family.</text>
</comment>
<evidence type="ECO:0000256" key="14">
    <source>
        <dbReference type="ARBA" id="ARBA00049229"/>
    </source>
</evidence>
<dbReference type="OrthoDB" id="9805628at2"/>
<dbReference type="UniPathway" id="UPA00047">
    <property type="reaction ID" value="UER00058"/>
</dbReference>
<dbReference type="eggNOG" id="COG0115">
    <property type="taxonomic scope" value="Bacteria"/>
</dbReference>
<dbReference type="SUPFAM" id="SSF56752">
    <property type="entry name" value="D-aminoacid aminotransferase-like PLP-dependent enzymes"/>
    <property type="match status" value="1"/>
</dbReference>
<keyword evidence="8 17" id="KW-0028">Amino-acid biosynthesis</keyword>
<evidence type="ECO:0000256" key="6">
    <source>
        <dbReference type="ARBA" id="ARBA00009320"/>
    </source>
</evidence>
<dbReference type="HOGENOM" id="CLU_020844_3_1_0"/>
<evidence type="ECO:0000256" key="2">
    <source>
        <dbReference type="ARBA" id="ARBA00003109"/>
    </source>
</evidence>
<evidence type="ECO:0000256" key="15">
    <source>
        <dbReference type="RuleBase" id="RU004106"/>
    </source>
</evidence>
<comment type="pathway">
    <text evidence="5 17">Amino-acid biosynthesis; L-leucine biosynthesis; L-leucine from 3-methyl-2-oxobutanoate: step 4/4.</text>
</comment>
<comment type="function">
    <text evidence="2 17">Acts on leucine, isoleucine and valine.</text>
</comment>
<dbReference type="NCBIfam" id="TIGR01122">
    <property type="entry name" value="ilvE_I"/>
    <property type="match status" value="1"/>
</dbReference>
<evidence type="ECO:0000313" key="19">
    <source>
        <dbReference type="Proteomes" id="UP000006056"/>
    </source>
</evidence>
<keyword evidence="11 17" id="KW-0100">Branched-chain amino acid biosynthesis</keyword>
<evidence type="ECO:0000256" key="1">
    <source>
        <dbReference type="ARBA" id="ARBA00001933"/>
    </source>
</evidence>
<keyword evidence="10 16" id="KW-0663">Pyridoxal phosphate</keyword>
<evidence type="ECO:0000256" key="7">
    <source>
        <dbReference type="ARBA" id="ARBA00022576"/>
    </source>
</evidence>
<evidence type="ECO:0000256" key="16">
    <source>
        <dbReference type="RuleBase" id="RU004516"/>
    </source>
</evidence>
<keyword evidence="7 17" id="KW-0032">Aminotransferase</keyword>
<accession>I3ZD35</accession>
<dbReference type="InterPro" id="IPR001544">
    <property type="entry name" value="Aminotrans_IV"/>
</dbReference>
<keyword evidence="9 17" id="KW-0808">Transferase</keyword>
<dbReference type="AlphaFoldDB" id="I3ZD35"/>
<dbReference type="UniPathway" id="UPA00048">
    <property type="reaction ID" value="UER00073"/>
</dbReference>
<keyword evidence="19" id="KW-1185">Reference proteome</keyword>
<comment type="catalytic activity">
    <reaction evidence="14 17">
        <text>L-leucine + 2-oxoglutarate = 4-methyl-2-oxopentanoate + L-glutamate</text>
        <dbReference type="Rhea" id="RHEA:18321"/>
        <dbReference type="ChEBI" id="CHEBI:16810"/>
        <dbReference type="ChEBI" id="CHEBI:17865"/>
        <dbReference type="ChEBI" id="CHEBI:29985"/>
        <dbReference type="ChEBI" id="CHEBI:57427"/>
        <dbReference type="EC" id="2.6.1.42"/>
    </reaction>
</comment>
<evidence type="ECO:0000256" key="8">
    <source>
        <dbReference type="ARBA" id="ARBA00022605"/>
    </source>
</evidence>
<gene>
    <name evidence="17" type="primary">ilvE</name>
    <name evidence="18" type="ordered locus">Terro_0821</name>
</gene>
<dbReference type="GO" id="GO:0009099">
    <property type="term" value="P:L-valine biosynthetic process"/>
    <property type="evidence" value="ECO:0007669"/>
    <property type="project" value="UniProtKB-UniPathway"/>
</dbReference>
<comment type="cofactor">
    <cofactor evidence="1 16">
        <name>pyridoxal 5'-phosphate</name>
        <dbReference type="ChEBI" id="CHEBI:597326"/>
    </cofactor>
</comment>